<dbReference type="CDD" id="cd10340">
    <property type="entry name" value="SH2_N-SH2_SHP_like"/>
    <property type="match status" value="1"/>
</dbReference>
<dbReference type="PANTHER" id="PTHR46559">
    <property type="entry name" value="TYROSINE-PROTEIN PHOSPHATASE NON-RECEPTOR TYPE 11"/>
    <property type="match status" value="1"/>
</dbReference>
<dbReference type="SMART" id="SM00252">
    <property type="entry name" value="SH2"/>
    <property type="match status" value="2"/>
</dbReference>
<dbReference type="EC" id="3.1.3.48" evidence="3"/>
<evidence type="ECO:0000259" key="15">
    <source>
        <dbReference type="PROSITE" id="PS50001"/>
    </source>
</evidence>
<evidence type="ECO:0000259" key="17">
    <source>
        <dbReference type="PROSITE" id="PS50056"/>
    </source>
</evidence>
<evidence type="ECO:0000313" key="18">
    <source>
        <dbReference type="Ensembl" id="ENSATEP00000005830.2"/>
    </source>
</evidence>
<dbReference type="AlphaFoldDB" id="A0A3Q1HET1"/>
<evidence type="ECO:0000256" key="13">
    <source>
        <dbReference type="PROSITE-ProRule" id="PRU00191"/>
    </source>
</evidence>
<dbReference type="FunFam" id="3.30.505.10:FF:000012">
    <property type="entry name" value="Tyrosine-protein phosphatase non-receptor type"/>
    <property type="match status" value="1"/>
</dbReference>
<dbReference type="GO" id="GO:0030971">
    <property type="term" value="F:receptor tyrosine kinase binding"/>
    <property type="evidence" value="ECO:0007669"/>
    <property type="project" value="TreeGrafter"/>
</dbReference>
<dbReference type="CDD" id="cd14544">
    <property type="entry name" value="PTPc-N11_6"/>
    <property type="match status" value="1"/>
</dbReference>
<evidence type="ECO:0000256" key="7">
    <source>
        <dbReference type="ARBA" id="ARBA00022801"/>
    </source>
</evidence>
<feature type="binding site" evidence="12">
    <location>
        <position position="503"/>
    </location>
    <ligand>
        <name>substrate</name>
    </ligand>
</feature>
<evidence type="ECO:0000256" key="10">
    <source>
        <dbReference type="ARBA" id="ARBA00051722"/>
    </source>
</evidence>
<dbReference type="SMART" id="SM00194">
    <property type="entry name" value="PTPc"/>
    <property type="match status" value="1"/>
</dbReference>
<dbReference type="InterPro" id="IPR036860">
    <property type="entry name" value="SH2_dom_sf"/>
</dbReference>
<evidence type="ECO:0000259" key="16">
    <source>
        <dbReference type="PROSITE" id="PS50055"/>
    </source>
</evidence>
<dbReference type="Proteomes" id="UP000265040">
    <property type="component" value="Chromosome 7"/>
</dbReference>
<evidence type="ECO:0000256" key="6">
    <source>
        <dbReference type="ARBA" id="ARBA00022737"/>
    </source>
</evidence>
<dbReference type="InterPro" id="IPR003595">
    <property type="entry name" value="Tyr_Pase_cat"/>
</dbReference>
<dbReference type="PRINTS" id="PR00700">
    <property type="entry name" value="PRTYPHPHTASE"/>
</dbReference>
<evidence type="ECO:0000256" key="14">
    <source>
        <dbReference type="SAM" id="Coils"/>
    </source>
</evidence>
<reference evidence="18" key="2">
    <citation type="submission" date="2025-08" db="UniProtKB">
        <authorList>
            <consortium name="Ensembl"/>
        </authorList>
    </citation>
    <scope>IDENTIFICATION</scope>
</reference>
<feature type="domain" description="Tyrosine-protein phosphatase" evidence="16">
    <location>
        <begin position="249"/>
        <end position="518"/>
    </location>
</feature>
<evidence type="ECO:0000256" key="5">
    <source>
        <dbReference type="ARBA" id="ARBA00022553"/>
    </source>
</evidence>
<comment type="subcellular location">
    <subcellularLocation>
        <location evidence="1">Cytoplasm</location>
    </subcellularLocation>
</comment>
<evidence type="ECO:0000256" key="2">
    <source>
        <dbReference type="ARBA" id="ARBA00010750"/>
    </source>
</evidence>
<keyword evidence="9 13" id="KW-0727">SH2 domain</keyword>
<dbReference type="FunFam" id="3.90.190.10:FF:000018">
    <property type="entry name" value="Tyrosine-protein phosphatase non-receptor type"/>
    <property type="match status" value="1"/>
</dbReference>
<comment type="similarity">
    <text evidence="2">Belongs to the protein-tyrosine phosphatase family. Non-receptor class 2 subfamily.</text>
</comment>
<evidence type="ECO:0000256" key="11">
    <source>
        <dbReference type="PIRSR" id="PIRSR000929-1"/>
    </source>
</evidence>
<keyword evidence="19" id="KW-1185">Reference proteome</keyword>
<feature type="domain" description="SH2" evidence="15">
    <location>
        <begin position="114"/>
        <end position="218"/>
    </location>
</feature>
<dbReference type="PROSITE" id="PS50056">
    <property type="entry name" value="TYR_PHOSPHATASE_2"/>
    <property type="match status" value="1"/>
</dbReference>
<evidence type="ECO:0000256" key="4">
    <source>
        <dbReference type="ARBA" id="ARBA00022490"/>
    </source>
</evidence>
<organism evidence="18 19">
    <name type="scientific">Anabas testudineus</name>
    <name type="common">Climbing perch</name>
    <name type="synonym">Anthias testudineus</name>
    <dbReference type="NCBI Taxonomy" id="64144"/>
    <lineage>
        <taxon>Eukaryota</taxon>
        <taxon>Metazoa</taxon>
        <taxon>Chordata</taxon>
        <taxon>Craniata</taxon>
        <taxon>Vertebrata</taxon>
        <taxon>Euteleostomi</taxon>
        <taxon>Actinopterygii</taxon>
        <taxon>Neopterygii</taxon>
        <taxon>Teleostei</taxon>
        <taxon>Neoteleostei</taxon>
        <taxon>Acanthomorphata</taxon>
        <taxon>Anabantaria</taxon>
        <taxon>Anabantiformes</taxon>
        <taxon>Anabantoidei</taxon>
        <taxon>Anabantidae</taxon>
        <taxon>Anabas</taxon>
    </lineage>
</organism>
<dbReference type="PIRSF" id="PIRSF000929">
    <property type="entry name" value="Tyr-Ptase_nr_6"/>
    <property type="match status" value="1"/>
</dbReference>
<dbReference type="Gene3D" id="3.30.505.10">
    <property type="entry name" value="SH2 domain"/>
    <property type="match status" value="2"/>
</dbReference>
<keyword evidence="7" id="KW-0378">Hydrolase</keyword>
<dbReference type="SUPFAM" id="SSF55550">
    <property type="entry name" value="SH2 domain"/>
    <property type="match status" value="2"/>
</dbReference>
<dbReference type="SMART" id="SM00404">
    <property type="entry name" value="PTPc_motif"/>
    <property type="match status" value="1"/>
</dbReference>
<dbReference type="Pfam" id="PF00102">
    <property type="entry name" value="Y_phosphatase"/>
    <property type="match status" value="1"/>
</dbReference>
<dbReference type="InterPro" id="IPR000242">
    <property type="entry name" value="PTP_cat"/>
</dbReference>
<dbReference type="PROSITE" id="PS50001">
    <property type="entry name" value="SH2"/>
    <property type="match status" value="2"/>
</dbReference>
<evidence type="ECO:0000256" key="3">
    <source>
        <dbReference type="ARBA" id="ARBA00013064"/>
    </source>
</evidence>
<dbReference type="InterPro" id="IPR000980">
    <property type="entry name" value="SH2"/>
</dbReference>
<evidence type="ECO:0000256" key="9">
    <source>
        <dbReference type="ARBA" id="ARBA00022999"/>
    </source>
</evidence>
<accession>A0A3Q1HET1</accession>
<dbReference type="GeneTree" id="ENSGT00940000153876"/>
<dbReference type="PANTHER" id="PTHR46559:SF7">
    <property type="entry name" value="PROTEIN-TYROSINE-PHOSPHATASE"/>
    <property type="match status" value="1"/>
</dbReference>
<keyword evidence="6" id="KW-0677">Repeat</keyword>
<dbReference type="GO" id="GO:0070374">
    <property type="term" value="P:positive regulation of ERK1 and ERK2 cascade"/>
    <property type="evidence" value="ECO:0007669"/>
    <property type="project" value="TreeGrafter"/>
</dbReference>
<dbReference type="GO" id="GO:0005737">
    <property type="term" value="C:cytoplasm"/>
    <property type="evidence" value="ECO:0007669"/>
    <property type="project" value="UniProtKB-SubCell"/>
</dbReference>
<keyword evidence="8" id="KW-0904">Protein phosphatase</keyword>
<dbReference type="InterPro" id="IPR012152">
    <property type="entry name" value="Tyr_Pase_non-rcpt_typ-6/11"/>
</dbReference>
<reference evidence="18" key="3">
    <citation type="submission" date="2025-09" db="UniProtKB">
        <authorList>
            <consortium name="Ensembl"/>
        </authorList>
    </citation>
    <scope>IDENTIFICATION</scope>
</reference>
<dbReference type="PROSITE" id="PS50055">
    <property type="entry name" value="TYR_PHOSPHATASE_PTP"/>
    <property type="match status" value="1"/>
</dbReference>
<dbReference type="InterPro" id="IPR000387">
    <property type="entry name" value="Tyr_Pase_dom"/>
</dbReference>
<dbReference type="GO" id="GO:0050839">
    <property type="term" value="F:cell adhesion molecule binding"/>
    <property type="evidence" value="ECO:0007669"/>
    <property type="project" value="TreeGrafter"/>
</dbReference>
<keyword evidence="14" id="KW-0175">Coiled coil</keyword>
<keyword evidence="5" id="KW-0597">Phosphoprotein</keyword>
<reference evidence="18" key="1">
    <citation type="submission" date="2021-04" db="EMBL/GenBank/DDBJ databases">
        <authorList>
            <consortium name="Wellcome Sanger Institute Data Sharing"/>
        </authorList>
    </citation>
    <scope>NUCLEOTIDE SEQUENCE [LARGE SCALE GENOMIC DNA]</scope>
</reference>
<dbReference type="InterPro" id="IPR029021">
    <property type="entry name" value="Prot-tyrosine_phosphatase-like"/>
</dbReference>
<dbReference type="GO" id="GO:0004726">
    <property type="term" value="F:non-membrane spanning protein tyrosine phosphatase activity"/>
    <property type="evidence" value="ECO:0007669"/>
    <property type="project" value="TreeGrafter"/>
</dbReference>
<evidence type="ECO:0000256" key="1">
    <source>
        <dbReference type="ARBA" id="ARBA00004496"/>
    </source>
</evidence>
<dbReference type="STRING" id="64144.ENSATEP00000005830"/>
<dbReference type="PRINTS" id="PR00401">
    <property type="entry name" value="SH2DOMAIN"/>
</dbReference>
<sequence>MLLHICMWFHPNITGFEAEQLLLTRGVHGSFLARPSKSNPGDFTLSVRRNDEVTHIKIQNSGDYYDLYGGEKFATLAELVQYYTEQQDLLRERNGHVIELKYPLNCKDPTSERWYHGHLSGRDAEKLLTEKGKAGSFLVRESQSKPGDFVLSVLTNEEKHEYVDRKTKVTHVMIRYQDGKYDVGGGERFDTLADLVDHYKKNPMVEKSGIVVHLKQPFNATRINAANIENRVRELNKVADNSEKPKQGFWEEFEVLQQQECKLLYPRKEGQKPENKSKNRYKNILPFDTTRVEISETDPDVPGSDYINANYIRVKGRHVEEGKVFIATQGCLQNTVIDFWKMVYQENTHVIVMTTKEMERGRNKCVRYWPDLHATKEFGKVLVRNVDEQRAQDYILRKLEVTRLDREPLRYIWHYQYLSWPDHGVPNEPGGVLWFLEEVNRTQSSIPDTGPIVVHCSAGIGRTGTIIVIDILIDIINRQGLDCDIDIPKTIQRVRQQRSGMVQTEAQYKFIYMAVQQYIDTAQKRLEEEQRNKMKEREYSNIKYPQMTNSRSKSNMASSRSSSVYCLLLLCVLVKAM</sequence>
<feature type="coiled-coil region" evidence="14">
    <location>
        <begin position="512"/>
        <end position="539"/>
    </location>
</feature>
<dbReference type="Gene3D" id="3.90.190.10">
    <property type="entry name" value="Protein tyrosine phosphatase superfamily"/>
    <property type="match status" value="1"/>
</dbReference>
<name>A0A3Q1HET1_ANATE</name>
<evidence type="ECO:0000313" key="19">
    <source>
        <dbReference type="Proteomes" id="UP000265040"/>
    </source>
</evidence>
<keyword evidence="4" id="KW-0963">Cytoplasm</keyword>
<dbReference type="InterPro" id="IPR016130">
    <property type="entry name" value="Tyr_Pase_AS"/>
</dbReference>
<dbReference type="CDD" id="cd09931">
    <property type="entry name" value="SH2_C-SH2_SHP_like"/>
    <property type="match status" value="1"/>
</dbReference>
<protein>
    <recommendedName>
        <fullName evidence="3">protein-tyrosine-phosphatase</fullName>
        <ecNumber evidence="3">3.1.3.48</ecNumber>
    </recommendedName>
</protein>
<proteinExistence type="inferred from homology"/>
<feature type="active site" description="Phosphocysteine intermediate" evidence="11">
    <location>
        <position position="456"/>
    </location>
</feature>
<feature type="binding site" evidence="12">
    <location>
        <position position="422"/>
    </location>
    <ligand>
        <name>substrate</name>
    </ligand>
</feature>
<evidence type="ECO:0000256" key="12">
    <source>
        <dbReference type="PIRSR" id="PIRSR000929-2"/>
    </source>
</evidence>
<feature type="domain" description="SH2" evidence="15">
    <location>
        <begin position="8"/>
        <end position="104"/>
    </location>
</feature>
<dbReference type="Pfam" id="PF00017">
    <property type="entry name" value="SH2"/>
    <property type="match status" value="2"/>
</dbReference>
<dbReference type="Ensembl" id="ENSATET00000005929.2">
    <property type="protein sequence ID" value="ENSATEP00000005830.2"/>
    <property type="gene ID" value="ENSATEG00000004060.3"/>
</dbReference>
<dbReference type="PROSITE" id="PS00383">
    <property type="entry name" value="TYR_PHOSPHATASE_1"/>
    <property type="match status" value="1"/>
</dbReference>
<comment type="catalytic activity">
    <reaction evidence="10">
        <text>O-phospho-L-tyrosyl-[protein] + H2O = L-tyrosyl-[protein] + phosphate</text>
        <dbReference type="Rhea" id="RHEA:10684"/>
        <dbReference type="Rhea" id="RHEA-COMP:10136"/>
        <dbReference type="Rhea" id="RHEA-COMP:20101"/>
        <dbReference type="ChEBI" id="CHEBI:15377"/>
        <dbReference type="ChEBI" id="CHEBI:43474"/>
        <dbReference type="ChEBI" id="CHEBI:46858"/>
        <dbReference type="ChEBI" id="CHEBI:61978"/>
        <dbReference type="EC" id="3.1.3.48"/>
    </reaction>
</comment>
<dbReference type="FunFam" id="3.30.505.10:FF:000018">
    <property type="entry name" value="Tyrosine-protein phosphatase non-receptor type"/>
    <property type="match status" value="1"/>
</dbReference>
<evidence type="ECO:0000256" key="8">
    <source>
        <dbReference type="ARBA" id="ARBA00022912"/>
    </source>
</evidence>
<dbReference type="SUPFAM" id="SSF52799">
    <property type="entry name" value="(Phosphotyrosine protein) phosphatases II"/>
    <property type="match status" value="1"/>
</dbReference>
<feature type="domain" description="Tyrosine specific protein phosphatases" evidence="17">
    <location>
        <begin position="433"/>
        <end position="509"/>
    </location>
</feature>